<keyword evidence="2" id="KW-1185">Reference proteome</keyword>
<organism evidence="2 3">
    <name type="scientific">Heterorhabditis bacteriophora</name>
    <name type="common">Entomopathogenic nematode worm</name>
    <dbReference type="NCBI Taxonomy" id="37862"/>
    <lineage>
        <taxon>Eukaryota</taxon>
        <taxon>Metazoa</taxon>
        <taxon>Ecdysozoa</taxon>
        <taxon>Nematoda</taxon>
        <taxon>Chromadorea</taxon>
        <taxon>Rhabditida</taxon>
        <taxon>Rhabditina</taxon>
        <taxon>Rhabditomorpha</taxon>
        <taxon>Strongyloidea</taxon>
        <taxon>Heterorhabditidae</taxon>
        <taxon>Heterorhabditis</taxon>
    </lineage>
</organism>
<evidence type="ECO:0000256" key="1">
    <source>
        <dbReference type="SAM" id="MobiDB-lite"/>
    </source>
</evidence>
<feature type="compositionally biased region" description="Low complexity" evidence="1">
    <location>
        <begin position="281"/>
        <end position="299"/>
    </location>
</feature>
<proteinExistence type="predicted"/>
<reference evidence="3" key="1">
    <citation type="submission" date="2016-11" db="UniProtKB">
        <authorList>
            <consortium name="WormBaseParasite"/>
        </authorList>
    </citation>
    <scope>IDENTIFICATION</scope>
</reference>
<protein>
    <submittedName>
        <fullName evidence="3">Uncharacterized protein</fullName>
    </submittedName>
</protein>
<dbReference type="WBParaSite" id="Hba_06011">
    <property type="protein sequence ID" value="Hba_06011"/>
    <property type="gene ID" value="Hba_06011"/>
</dbReference>
<sequence>MNLNDSCLSTTSTGQPAMARIVANVVDMQHNLVTQYQSIVNSLDSLKLEVHTSVQTLREDLRRSDDRAQKQVDELRRSHEKEVDRLLDLIKTLLINTQNSQSKMDQTKTPVQTYNGGAPSTNFFGVPNMSVPDSTAQYAAAAAYLQMQEQQMRLMMSQTQPIPRVGMPNQARWNGIFPPSDASNTVLAQPQPIPSTLSGPTVSLIGQSLPTVVPPAVPKPAVMTGTTIVSSSSTMTPPKPTLGIVNLPISNTLPQVVKENQVTSKQNDEKPPSLTPQLPRNSFSFSSSTATTVSGTGNTPKATTNNTLFGGVKSSSNIFGSPSGHMNIFPYSIIPMFSIFNLFRRVVSCIAFRMILKNGRNVVCEIYYSFLIHSF</sequence>
<evidence type="ECO:0000313" key="3">
    <source>
        <dbReference type="WBParaSite" id="Hba_06011"/>
    </source>
</evidence>
<feature type="region of interest" description="Disordered" evidence="1">
    <location>
        <begin position="260"/>
        <end position="305"/>
    </location>
</feature>
<name>A0A1I7WLJ1_HETBA</name>
<evidence type="ECO:0000313" key="2">
    <source>
        <dbReference type="Proteomes" id="UP000095283"/>
    </source>
</evidence>
<dbReference type="Proteomes" id="UP000095283">
    <property type="component" value="Unplaced"/>
</dbReference>
<dbReference type="AlphaFoldDB" id="A0A1I7WLJ1"/>
<accession>A0A1I7WLJ1</accession>